<sequence>MAQQAKQQSRKPKGMISSLATNFVHARNPYTMAWWSAAFPGFGHISLGSYVVGFLLFIWEMVVNSNAKINLAIFYSFTGQYELAKEAVNNKWLLLYAPVFVYGVWSCYCLTLELNRLNALAERNGEIIRPVSYSFYEINILDKRVPWVSVAWTLLTPGLGHLYTHRIPTGFFLLVWWIAIVYLSNLLPCVQLTAFGNFEAAKAVVDIEYLVYMPSILGFALYDVYVNTVEYNRLYEKEQAKFLEREYQHPNFDMPV</sequence>
<dbReference type="RefSeq" id="WP_188041700.1">
    <property type="nucleotide sequence ID" value="NZ_JACVHF010000031.1"/>
</dbReference>
<dbReference type="Proteomes" id="UP000617402">
    <property type="component" value="Unassembled WGS sequence"/>
</dbReference>
<evidence type="ECO:0000313" key="2">
    <source>
        <dbReference type="EMBL" id="MBC9786274.1"/>
    </source>
</evidence>
<keyword evidence="1" id="KW-1133">Transmembrane helix</keyword>
<evidence type="ECO:0000313" key="3">
    <source>
        <dbReference type="Proteomes" id="UP000617402"/>
    </source>
</evidence>
<name>A0ABR7T676_HELCL</name>
<keyword evidence="3" id="KW-1185">Reference proteome</keyword>
<accession>A0ABR7T676</accession>
<feature type="transmembrane region" description="Helical" evidence="1">
    <location>
        <begin position="207"/>
        <end position="225"/>
    </location>
</feature>
<dbReference type="EMBL" id="JACVHF010000031">
    <property type="protein sequence ID" value="MBC9786274.1"/>
    <property type="molecule type" value="Genomic_DNA"/>
</dbReference>
<keyword evidence="1" id="KW-0472">Membrane</keyword>
<proteinExistence type="predicted"/>
<evidence type="ECO:0000256" key="1">
    <source>
        <dbReference type="SAM" id="Phobius"/>
    </source>
</evidence>
<keyword evidence="1" id="KW-0812">Transmembrane</keyword>
<gene>
    <name evidence="2" type="ORF">H1S01_17590</name>
</gene>
<feature type="transmembrane region" description="Helical" evidence="1">
    <location>
        <begin position="171"/>
        <end position="195"/>
    </location>
</feature>
<comment type="caution">
    <text evidence="2">The sequence shown here is derived from an EMBL/GenBank/DDBJ whole genome shotgun (WGS) entry which is preliminary data.</text>
</comment>
<protein>
    <submittedName>
        <fullName evidence="2">Uncharacterized protein</fullName>
    </submittedName>
</protein>
<feature type="transmembrane region" description="Helical" evidence="1">
    <location>
        <begin position="93"/>
        <end position="114"/>
    </location>
</feature>
<organism evidence="2 3">
    <name type="scientific">Heliobacterium chlorum</name>
    <dbReference type="NCBI Taxonomy" id="2698"/>
    <lineage>
        <taxon>Bacteria</taxon>
        <taxon>Bacillati</taxon>
        <taxon>Bacillota</taxon>
        <taxon>Clostridia</taxon>
        <taxon>Eubacteriales</taxon>
        <taxon>Heliobacteriaceae</taxon>
        <taxon>Heliobacterium</taxon>
    </lineage>
</organism>
<reference evidence="2 3" key="1">
    <citation type="submission" date="2020-07" db="EMBL/GenBank/DDBJ databases">
        <title>Draft whole-genome sequence of Heliobacterium chlorum DSM 3682, type strain.</title>
        <authorList>
            <person name="Kyndt J.A."/>
            <person name="Meyer T.E."/>
            <person name="Imhoff J.F."/>
        </authorList>
    </citation>
    <scope>NUCLEOTIDE SEQUENCE [LARGE SCALE GENOMIC DNA]</scope>
    <source>
        <strain evidence="2 3">DSM 3682</strain>
    </source>
</reference>
<feature type="transmembrane region" description="Helical" evidence="1">
    <location>
        <begin position="33"/>
        <end position="59"/>
    </location>
</feature>